<reference evidence="2 3" key="2">
    <citation type="journal article" date="2017" name="Sci. Rep.">
        <title>Ant-infecting Ophiocordyceps genomes reveal a high diversity of potential behavioral manipulation genes and a possible major role for enterotoxins.</title>
        <authorList>
            <person name="de Bekker C."/>
            <person name="Ohm R.A."/>
            <person name="Evans H.C."/>
            <person name="Brachmann A."/>
            <person name="Hughes D.P."/>
        </authorList>
    </citation>
    <scope>NUCLEOTIDE SEQUENCE [LARGE SCALE GENOMIC DNA]</scope>
    <source>
        <strain evidence="2 3">SC16a</strain>
    </source>
</reference>
<name>A0A2A9PP04_OPHUN</name>
<proteinExistence type="predicted"/>
<organism evidence="2 3">
    <name type="scientific">Ophiocordyceps unilateralis</name>
    <name type="common">Zombie-ant fungus</name>
    <name type="synonym">Torrubia unilateralis</name>
    <dbReference type="NCBI Taxonomy" id="268505"/>
    <lineage>
        <taxon>Eukaryota</taxon>
        <taxon>Fungi</taxon>
        <taxon>Dikarya</taxon>
        <taxon>Ascomycota</taxon>
        <taxon>Pezizomycotina</taxon>
        <taxon>Sordariomycetes</taxon>
        <taxon>Hypocreomycetidae</taxon>
        <taxon>Hypocreales</taxon>
        <taxon>Ophiocordycipitaceae</taxon>
        <taxon>Ophiocordyceps</taxon>
    </lineage>
</organism>
<evidence type="ECO:0000313" key="2">
    <source>
        <dbReference type="EMBL" id="PFH62781.1"/>
    </source>
</evidence>
<evidence type="ECO:0000256" key="1">
    <source>
        <dbReference type="SAM" id="MobiDB-lite"/>
    </source>
</evidence>
<gene>
    <name evidence="2" type="ORF">XA68_12004</name>
</gene>
<sequence length="116" mass="12618">MGPHSKPVTSLTCSPRAASSVPQSSCLRRRGARPTACTTALDKSQCRSRRGGAQTSSLSGRGDWRAFRIKIHRSACTRPETPFCKGRGVSHVAVGTVRRPLLKHSLYGHSYELKSI</sequence>
<dbReference type="EMBL" id="LAZP02000018">
    <property type="protein sequence ID" value="PFH62781.1"/>
    <property type="molecule type" value="Genomic_DNA"/>
</dbReference>
<reference evidence="2 3" key="1">
    <citation type="journal article" date="2015" name="BMC Genomics">
        <title>Gene expression during zombie ant biting behavior reflects the complexity underlying fungal parasitic behavioral manipulation.</title>
        <authorList>
            <person name="de Bekker C."/>
            <person name="Ohm R.A."/>
            <person name="Loreto R.G."/>
            <person name="Sebastian A."/>
            <person name="Albert I."/>
            <person name="Merrow M."/>
            <person name="Brachmann A."/>
            <person name="Hughes D.P."/>
        </authorList>
    </citation>
    <scope>NUCLEOTIDE SEQUENCE [LARGE SCALE GENOMIC DNA]</scope>
    <source>
        <strain evidence="2 3">SC16a</strain>
    </source>
</reference>
<comment type="caution">
    <text evidence="2">The sequence shown here is derived from an EMBL/GenBank/DDBJ whole genome shotgun (WGS) entry which is preliminary data.</text>
</comment>
<accession>A0A2A9PP04</accession>
<evidence type="ECO:0000313" key="3">
    <source>
        <dbReference type="Proteomes" id="UP000037136"/>
    </source>
</evidence>
<protein>
    <submittedName>
        <fullName evidence="2">Uncharacterized protein</fullName>
    </submittedName>
</protein>
<dbReference type="AlphaFoldDB" id="A0A2A9PP04"/>
<keyword evidence="3" id="KW-1185">Reference proteome</keyword>
<dbReference type="Proteomes" id="UP000037136">
    <property type="component" value="Unassembled WGS sequence"/>
</dbReference>
<feature type="region of interest" description="Disordered" evidence="1">
    <location>
        <begin position="41"/>
        <end position="60"/>
    </location>
</feature>